<evidence type="ECO:0000256" key="2">
    <source>
        <dbReference type="ARBA" id="ARBA00025700"/>
    </source>
</evidence>
<evidence type="ECO:0000313" key="5">
    <source>
        <dbReference type="EMBL" id="EDS34773.1"/>
    </source>
</evidence>
<dbReference type="eggNOG" id="KOG2439">
    <property type="taxonomic scope" value="Eukaryota"/>
</dbReference>
<accession>B0WU54</accession>
<evidence type="ECO:0000313" key="6">
    <source>
        <dbReference type="EnsemblMetazoa" id="CPIJ010950-PA"/>
    </source>
</evidence>
<dbReference type="InterPro" id="IPR050340">
    <property type="entry name" value="Cytosolic_Fe-S_CAF"/>
</dbReference>
<dbReference type="AlphaFoldDB" id="B0WU54"/>
<protein>
    <submittedName>
        <fullName evidence="5 6">Nitrate, fromate, iron dehydrogenase</fullName>
    </submittedName>
</protein>
<keyword evidence="7" id="KW-1185">Reference proteome</keyword>
<proteinExistence type="inferred from homology"/>
<sequence>MSRFSGALQLTDLDDFITPSQECIKPVKIEANKSKTGSKITIQDDGSYMQATSSGLQKLEKVEITLADCLACSGCITSAEGVLITQQSQEELLKVMNENNLAKLNNQLDAVRFIVFTVAQQPILSLAKRYNLPAEETFERVAGYFRKLGADLVVDTKIADDLALIEGRNEFIERFNTNRQTLPMLASSCPGFVCYAEKTHGSFILPYIATTRTKSNFSQQEKSPESFEGRSSSDRFAGETQSTKSFRGLTQSELAGNVIDVDYDVFLRDTLNLSPPKQPEEQPHCSYHPPKGYKPYEKELSSSDSDVAPKKSKSTSDEVCTQEKIDYVAGDSGNEGNEGPTQPRKTQPVNPNRGRGRNKKTKQNPKQSRRREVANIDSSPERQDLEEGFYVRMTEAARSITNRFQGQQIAIEKPPDQDAIINHFCKMQKHMLRTINEDSRREYMQQCTNKLFDLCALEKHIL</sequence>
<evidence type="ECO:0000256" key="1">
    <source>
        <dbReference type="ARBA" id="ARBA00006596"/>
    </source>
</evidence>
<dbReference type="VEuPathDB" id="VectorBase:CQUJHB016945"/>
<comment type="similarity">
    <text evidence="1">Belongs to the NARF family.</text>
</comment>
<dbReference type="EnsemblMetazoa" id="CPIJ010950-RA">
    <property type="protein sequence ID" value="CPIJ010950-PA"/>
    <property type="gene ID" value="CPIJ010950"/>
</dbReference>
<evidence type="ECO:0000256" key="3">
    <source>
        <dbReference type="SAM" id="MobiDB-lite"/>
    </source>
</evidence>
<dbReference type="InterPro" id="IPR004108">
    <property type="entry name" value="Fe_hydrogenase_lsu_C"/>
</dbReference>
<feature type="compositionally biased region" description="Basic residues" evidence="3">
    <location>
        <begin position="354"/>
        <end position="369"/>
    </location>
</feature>
<dbReference type="VEuPathDB" id="VectorBase:CPIJ010950"/>
<organism>
    <name type="scientific">Culex quinquefasciatus</name>
    <name type="common">Southern house mosquito</name>
    <name type="synonym">Culex pungens</name>
    <dbReference type="NCBI Taxonomy" id="7176"/>
    <lineage>
        <taxon>Eukaryota</taxon>
        <taxon>Metazoa</taxon>
        <taxon>Ecdysozoa</taxon>
        <taxon>Arthropoda</taxon>
        <taxon>Hexapoda</taxon>
        <taxon>Insecta</taxon>
        <taxon>Pterygota</taxon>
        <taxon>Neoptera</taxon>
        <taxon>Endopterygota</taxon>
        <taxon>Diptera</taxon>
        <taxon>Nematocera</taxon>
        <taxon>Culicoidea</taxon>
        <taxon>Culicidae</taxon>
        <taxon>Culicinae</taxon>
        <taxon>Culicini</taxon>
        <taxon>Culex</taxon>
        <taxon>Culex</taxon>
    </lineage>
</organism>
<feature type="compositionally biased region" description="Basic and acidic residues" evidence="3">
    <location>
        <begin position="222"/>
        <end position="237"/>
    </location>
</feature>
<feature type="compositionally biased region" description="Polar residues" evidence="3">
    <location>
        <begin position="339"/>
        <end position="350"/>
    </location>
</feature>
<dbReference type="Gene3D" id="3.40.950.10">
    <property type="entry name" value="Fe-only Hydrogenase (Larger Subunit), Chain L, domain 3"/>
    <property type="match status" value="1"/>
</dbReference>
<dbReference type="SUPFAM" id="SSF53920">
    <property type="entry name" value="Fe-only hydrogenase"/>
    <property type="match status" value="1"/>
</dbReference>
<feature type="domain" description="Iron hydrogenase large subunit C-terminal" evidence="4">
    <location>
        <begin position="114"/>
        <end position="213"/>
    </location>
</feature>
<dbReference type="InterPro" id="IPR009016">
    <property type="entry name" value="Fe_hydrogenase"/>
</dbReference>
<dbReference type="KEGG" id="cqu:CpipJ_CPIJ010950"/>
<dbReference type="Proteomes" id="UP000002320">
    <property type="component" value="Unassembled WGS sequence"/>
</dbReference>
<comment type="function">
    <text evidence="2">Component of the cytosolic iron-sulfur (Fe/S) protein assembly machinery. Required for maturation of extramitochondrial Fe/S proteins.</text>
</comment>
<dbReference type="EMBL" id="DS232100">
    <property type="protein sequence ID" value="EDS34773.1"/>
    <property type="molecule type" value="Genomic_DNA"/>
</dbReference>
<feature type="compositionally biased region" description="Basic and acidic residues" evidence="3">
    <location>
        <begin position="370"/>
        <end position="381"/>
    </location>
</feature>
<feature type="region of interest" description="Disordered" evidence="3">
    <location>
        <begin position="215"/>
        <end position="244"/>
    </location>
</feature>
<evidence type="ECO:0000313" key="7">
    <source>
        <dbReference type="Proteomes" id="UP000002320"/>
    </source>
</evidence>
<dbReference type="STRING" id="7176.B0WU54"/>
<dbReference type="HOGENOM" id="CLU_592197_0_0_1"/>
<reference evidence="6" key="2">
    <citation type="submission" date="2021-02" db="UniProtKB">
        <authorList>
            <consortium name="EnsemblMetazoa"/>
        </authorList>
    </citation>
    <scope>IDENTIFICATION</scope>
    <source>
        <strain evidence="6">JHB</strain>
    </source>
</reference>
<gene>
    <name evidence="6" type="primary">6043240</name>
    <name evidence="5" type="ORF">CpipJ_CPIJ010950</name>
</gene>
<reference evidence="5" key="1">
    <citation type="submission" date="2007-03" db="EMBL/GenBank/DDBJ databases">
        <title>Annotation of Culex pipiens quinquefasciatus.</title>
        <authorList>
            <consortium name="The Broad Institute Genome Sequencing Platform"/>
            <person name="Atkinson P.W."/>
            <person name="Hemingway J."/>
            <person name="Christensen B.M."/>
            <person name="Higgs S."/>
            <person name="Kodira C."/>
            <person name="Hannick L."/>
            <person name="Megy K."/>
            <person name="O'Leary S."/>
            <person name="Pearson M."/>
            <person name="Haas B.J."/>
            <person name="Mauceli E."/>
            <person name="Wortman J.R."/>
            <person name="Lee N.H."/>
            <person name="Guigo R."/>
            <person name="Stanke M."/>
            <person name="Alvarado L."/>
            <person name="Amedeo P."/>
            <person name="Antoine C.H."/>
            <person name="Arensburger P."/>
            <person name="Bidwell S.L."/>
            <person name="Crawford M."/>
            <person name="Camaro F."/>
            <person name="Devon K."/>
            <person name="Engels R."/>
            <person name="Hammond M."/>
            <person name="Howarth C."/>
            <person name="Koehrsen M."/>
            <person name="Lawson D."/>
            <person name="Montgomery P."/>
            <person name="Nene V."/>
            <person name="Nusbaum C."/>
            <person name="Puiu D."/>
            <person name="Romero-Severson J."/>
            <person name="Severson D.W."/>
            <person name="Shumway M."/>
            <person name="Sisk P."/>
            <person name="Stolte C."/>
            <person name="Zeng Q."/>
            <person name="Eisenstadt E."/>
            <person name="Fraser-Liggett C."/>
            <person name="Strausberg R."/>
            <person name="Galagan J."/>
            <person name="Birren B."/>
            <person name="Collins F.H."/>
        </authorList>
    </citation>
    <scope>NUCLEOTIDE SEQUENCE [LARGE SCALE GENOMIC DNA]</scope>
    <source>
        <strain evidence="5">JHB</strain>
    </source>
</reference>
<dbReference type="Pfam" id="PF02906">
    <property type="entry name" value="Fe_hyd_lg_C"/>
    <property type="match status" value="1"/>
</dbReference>
<evidence type="ECO:0000259" key="4">
    <source>
        <dbReference type="Pfam" id="PF02906"/>
    </source>
</evidence>
<dbReference type="PANTHER" id="PTHR11615">
    <property type="entry name" value="NITRATE, FORMATE, IRON DEHYDROGENASE"/>
    <property type="match status" value="1"/>
</dbReference>
<dbReference type="InParanoid" id="B0WU54"/>
<name>B0WU54_CULQU</name>
<feature type="region of interest" description="Disordered" evidence="3">
    <location>
        <begin position="272"/>
        <end position="381"/>
    </location>
</feature>